<dbReference type="PANTHER" id="PTHR46231">
    <property type="entry name" value="ANKYRIN REPEAT AND BTB/POZ DOMAIN-CONTAINING PROTEIN 1"/>
    <property type="match status" value="1"/>
</dbReference>
<evidence type="ECO:0000256" key="1">
    <source>
        <dbReference type="ARBA" id="ARBA00022737"/>
    </source>
</evidence>
<keyword evidence="4" id="KW-1185">Reference proteome</keyword>
<dbReference type="InterPro" id="IPR044515">
    <property type="entry name" value="ABTB1"/>
</dbReference>
<accession>A0AAD9WZZ6</accession>
<protein>
    <submittedName>
        <fullName evidence="3">Uncharacterized protein</fullName>
    </submittedName>
</protein>
<evidence type="ECO:0000313" key="4">
    <source>
        <dbReference type="Proteomes" id="UP001280121"/>
    </source>
</evidence>
<dbReference type="AlphaFoldDB" id="A0AAD9WZZ6"/>
<dbReference type="EMBL" id="JANJYI010000005">
    <property type="protein sequence ID" value="KAK2649381.1"/>
    <property type="molecule type" value="Genomic_DNA"/>
</dbReference>
<dbReference type="PANTHER" id="PTHR46231:SF1">
    <property type="entry name" value="ANKYRIN REPEAT AND BTB_POZ DOMAIN-CONTAINING PROTEIN 1"/>
    <property type="match status" value="1"/>
</dbReference>
<keyword evidence="1" id="KW-0677">Repeat</keyword>
<proteinExistence type="predicted"/>
<dbReference type="GO" id="GO:0000151">
    <property type="term" value="C:ubiquitin ligase complex"/>
    <property type="evidence" value="ECO:0007669"/>
    <property type="project" value="TreeGrafter"/>
</dbReference>
<organism evidence="3 4">
    <name type="scientific">Dipteronia dyeriana</name>
    <dbReference type="NCBI Taxonomy" id="168575"/>
    <lineage>
        <taxon>Eukaryota</taxon>
        <taxon>Viridiplantae</taxon>
        <taxon>Streptophyta</taxon>
        <taxon>Embryophyta</taxon>
        <taxon>Tracheophyta</taxon>
        <taxon>Spermatophyta</taxon>
        <taxon>Magnoliopsida</taxon>
        <taxon>eudicotyledons</taxon>
        <taxon>Gunneridae</taxon>
        <taxon>Pentapetalae</taxon>
        <taxon>rosids</taxon>
        <taxon>malvids</taxon>
        <taxon>Sapindales</taxon>
        <taxon>Sapindaceae</taxon>
        <taxon>Hippocastanoideae</taxon>
        <taxon>Acereae</taxon>
        <taxon>Dipteronia</taxon>
    </lineage>
</organism>
<evidence type="ECO:0000313" key="3">
    <source>
        <dbReference type="EMBL" id="KAK2649381.1"/>
    </source>
</evidence>
<dbReference type="GO" id="GO:0005737">
    <property type="term" value="C:cytoplasm"/>
    <property type="evidence" value="ECO:0007669"/>
    <property type="project" value="TreeGrafter"/>
</dbReference>
<comment type="caution">
    <text evidence="3">The sequence shown here is derived from an EMBL/GenBank/DDBJ whole genome shotgun (WGS) entry which is preliminary data.</text>
</comment>
<evidence type="ECO:0000256" key="2">
    <source>
        <dbReference type="ARBA" id="ARBA00023043"/>
    </source>
</evidence>
<sequence>MEEGRRRLPASMNCERRRPSDLLHTFDGRKINEELDKINLDATAFDSFVLLEKIPNDDVFRAWHADEVDRLMFMLIDFGLVNINARGCWDTFAHYYDCLSNQFDDAQMLLESDAICSDHSFDDDKCQYSVKKLLKAFEARAPPTPLGLFEATLRDT</sequence>
<reference evidence="3" key="1">
    <citation type="journal article" date="2023" name="Plant J.">
        <title>Genome sequences and population genomics provide insights into the demographic history, inbreeding, and mutation load of two 'living fossil' tree species of Dipteronia.</title>
        <authorList>
            <person name="Feng Y."/>
            <person name="Comes H.P."/>
            <person name="Chen J."/>
            <person name="Zhu S."/>
            <person name="Lu R."/>
            <person name="Zhang X."/>
            <person name="Li P."/>
            <person name="Qiu J."/>
            <person name="Olsen K.M."/>
            <person name="Qiu Y."/>
        </authorList>
    </citation>
    <scope>NUCLEOTIDE SEQUENCE</scope>
    <source>
        <strain evidence="3">KIB01</strain>
    </source>
</reference>
<gene>
    <name evidence="3" type="ORF">Ddye_016870</name>
</gene>
<name>A0AAD9WZZ6_9ROSI</name>
<dbReference type="Proteomes" id="UP001280121">
    <property type="component" value="Unassembled WGS sequence"/>
</dbReference>
<keyword evidence="2" id="KW-0040">ANK repeat</keyword>